<proteinExistence type="predicted"/>
<evidence type="ECO:0008006" key="5">
    <source>
        <dbReference type="Google" id="ProtNLM"/>
    </source>
</evidence>
<keyword evidence="4" id="KW-1185">Reference proteome</keyword>
<dbReference type="GO" id="GO:0042742">
    <property type="term" value="P:defense response to bacterium"/>
    <property type="evidence" value="ECO:0007669"/>
    <property type="project" value="UniProtKB-KW"/>
</dbReference>
<gene>
    <name evidence="3" type="ORF">PENPOL_c018G06211</name>
</gene>
<dbReference type="InterPro" id="IPR002196">
    <property type="entry name" value="Glyco_hydro_24"/>
</dbReference>
<accession>A0A1V6N901</accession>
<dbReference type="InterPro" id="IPR023346">
    <property type="entry name" value="Lysozyme-like_dom_sf"/>
</dbReference>
<dbReference type="Pfam" id="PF00959">
    <property type="entry name" value="Phage_lysozyme"/>
    <property type="match status" value="1"/>
</dbReference>
<dbReference type="InterPro" id="IPR051018">
    <property type="entry name" value="Bacteriophage_GH24"/>
</dbReference>
<dbReference type="Proteomes" id="UP000191408">
    <property type="component" value="Unassembled WGS sequence"/>
</dbReference>
<name>A0A1V6N901_PENPO</name>
<dbReference type="GO" id="GO:0016998">
    <property type="term" value="P:cell wall macromolecule catabolic process"/>
    <property type="evidence" value="ECO:0007669"/>
    <property type="project" value="InterPro"/>
</dbReference>
<evidence type="ECO:0000313" key="4">
    <source>
        <dbReference type="Proteomes" id="UP000191408"/>
    </source>
</evidence>
<evidence type="ECO:0000256" key="2">
    <source>
        <dbReference type="ARBA" id="ARBA00022638"/>
    </source>
</evidence>
<dbReference type="PANTHER" id="PTHR38107">
    <property type="match status" value="1"/>
</dbReference>
<evidence type="ECO:0000256" key="1">
    <source>
        <dbReference type="ARBA" id="ARBA00022529"/>
    </source>
</evidence>
<dbReference type="GO" id="GO:0009253">
    <property type="term" value="P:peptidoglycan catabolic process"/>
    <property type="evidence" value="ECO:0007669"/>
    <property type="project" value="InterPro"/>
</dbReference>
<dbReference type="GO" id="GO:0003796">
    <property type="term" value="F:lysozyme activity"/>
    <property type="evidence" value="ECO:0007669"/>
    <property type="project" value="InterPro"/>
</dbReference>
<dbReference type="EMBL" id="MDYM01000018">
    <property type="protein sequence ID" value="OQD61139.1"/>
    <property type="molecule type" value="Genomic_DNA"/>
</dbReference>
<reference evidence="4" key="1">
    <citation type="journal article" date="2017" name="Nat. Microbiol.">
        <title>Global analysis of biosynthetic gene clusters reveals vast potential of secondary metabolite production in Penicillium species.</title>
        <authorList>
            <person name="Nielsen J.C."/>
            <person name="Grijseels S."/>
            <person name="Prigent S."/>
            <person name="Ji B."/>
            <person name="Dainat J."/>
            <person name="Nielsen K.F."/>
            <person name="Frisvad J.C."/>
            <person name="Workman M."/>
            <person name="Nielsen J."/>
        </authorList>
    </citation>
    <scope>NUCLEOTIDE SEQUENCE [LARGE SCALE GENOMIC DNA]</scope>
    <source>
        <strain evidence="4">IBT 4502</strain>
    </source>
</reference>
<dbReference type="InterPro" id="IPR023347">
    <property type="entry name" value="Lysozyme_dom_sf"/>
</dbReference>
<dbReference type="GO" id="GO:0031640">
    <property type="term" value="P:killing of cells of another organism"/>
    <property type="evidence" value="ECO:0007669"/>
    <property type="project" value="UniProtKB-KW"/>
</dbReference>
<dbReference type="PANTHER" id="PTHR38107:SF3">
    <property type="entry name" value="LYSOZYME RRRD-RELATED"/>
    <property type="match status" value="1"/>
</dbReference>
<keyword evidence="1" id="KW-0929">Antimicrobial</keyword>
<evidence type="ECO:0000313" key="3">
    <source>
        <dbReference type="EMBL" id="OQD61139.1"/>
    </source>
</evidence>
<dbReference type="SUPFAM" id="SSF53955">
    <property type="entry name" value="Lysozyme-like"/>
    <property type="match status" value="1"/>
</dbReference>
<keyword evidence="2" id="KW-0081">Bacteriolytic enzyme</keyword>
<sequence>MQHAQQSYQDAVTNALATAVTLNDNQYAALVSWTFNVGKGNMESSSLIKCMNAGDDVGTVAPEELPKWRLLPPVLCLLVVKLGTCILSFGADSYSTIFGSTSKPSNPSIR</sequence>
<dbReference type="OrthoDB" id="5358886at2759"/>
<dbReference type="AlphaFoldDB" id="A0A1V6N901"/>
<comment type="caution">
    <text evidence="3">The sequence shown here is derived from an EMBL/GenBank/DDBJ whole genome shotgun (WGS) entry which is preliminary data.</text>
</comment>
<organism evidence="3 4">
    <name type="scientific">Penicillium polonicum</name>
    <dbReference type="NCBI Taxonomy" id="60169"/>
    <lineage>
        <taxon>Eukaryota</taxon>
        <taxon>Fungi</taxon>
        <taxon>Dikarya</taxon>
        <taxon>Ascomycota</taxon>
        <taxon>Pezizomycotina</taxon>
        <taxon>Eurotiomycetes</taxon>
        <taxon>Eurotiomycetidae</taxon>
        <taxon>Eurotiales</taxon>
        <taxon>Aspergillaceae</taxon>
        <taxon>Penicillium</taxon>
    </lineage>
</organism>
<dbReference type="Gene3D" id="1.10.530.40">
    <property type="match status" value="1"/>
</dbReference>
<protein>
    <recommendedName>
        <fullName evidence="5">Lysozyme</fullName>
    </recommendedName>
</protein>